<comment type="subunit">
    <text evidence="3">Homotrimer.</text>
</comment>
<keyword evidence="5" id="KW-0808">Transferase</keyword>
<evidence type="ECO:0000256" key="24">
    <source>
        <dbReference type="PIRSR" id="PIRSR015582-1"/>
    </source>
</evidence>
<feature type="binding site" evidence="24">
    <location>
        <position position="179"/>
    </location>
    <ligand>
        <name>substrate</name>
    </ligand>
</feature>
<dbReference type="Proteomes" id="UP000887568">
    <property type="component" value="Unplaced"/>
</dbReference>
<dbReference type="Pfam" id="PF03328">
    <property type="entry name" value="HpcH_HpaI"/>
    <property type="match status" value="1"/>
</dbReference>
<dbReference type="GO" id="GO:0005739">
    <property type="term" value="C:mitochondrion"/>
    <property type="evidence" value="ECO:0007669"/>
    <property type="project" value="UniProtKB-SubCell"/>
</dbReference>
<comment type="catalytic activity">
    <reaction evidence="14">
        <text>propanoyl-CoA + glyoxylate + H2O = 3-methylmalate + CoA + H(+)</text>
        <dbReference type="Rhea" id="RHEA:47628"/>
        <dbReference type="ChEBI" id="CHEBI:15377"/>
        <dbReference type="ChEBI" id="CHEBI:15378"/>
        <dbReference type="ChEBI" id="CHEBI:36655"/>
        <dbReference type="ChEBI" id="CHEBI:57287"/>
        <dbReference type="ChEBI" id="CHEBI:57392"/>
        <dbReference type="ChEBI" id="CHEBI:87810"/>
    </reaction>
</comment>
<keyword evidence="12" id="KW-0456">Lyase</keyword>
<evidence type="ECO:0000256" key="2">
    <source>
        <dbReference type="ARBA" id="ARBA00004173"/>
    </source>
</evidence>
<dbReference type="RefSeq" id="XP_038059161.1">
    <property type="nucleotide sequence ID" value="XM_038203233.1"/>
</dbReference>
<evidence type="ECO:0000256" key="18">
    <source>
        <dbReference type="ARBA" id="ARBA00066460"/>
    </source>
</evidence>
<dbReference type="GO" id="GO:0046872">
    <property type="term" value="F:metal ion binding"/>
    <property type="evidence" value="ECO:0007669"/>
    <property type="project" value="UniProtKB-KW"/>
</dbReference>
<keyword evidence="6 25" id="KW-0479">Metal-binding</keyword>
<evidence type="ECO:0000256" key="20">
    <source>
        <dbReference type="ARBA" id="ARBA00072098"/>
    </source>
</evidence>
<dbReference type="InterPro" id="IPR040186">
    <property type="entry name" value="Citramalyl-CoA_lyase"/>
</dbReference>
<comment type="subcellular location">
    <subcellularLocation>
        <location evidence="2">Mitochondrion</location>
    </subcellularLocation>
</comment>
<comment type="cofactor">
    <cofactor evidence="1">
        <name>Mg(2+)</name>
        <dbReference type="ChEBI" id="CHEBI:18420"/>
    </cofactor>
</comment>
<dbReference type="GO" id="GO:0016787">
    <property type="term" value="F:hydrolase activity"/>
    <property type="evidence" value="ECO:0007669"/>
    <property type="project" value="UniProtKB-KW"/>
</dbReference>
<evidence type="ECO:0000256" key="17">
    <source>
        <dbReference type="ARBA" id="ARBA00061542"/>
    </source>
</evidence>
<evidence type="ECO:0000256" key="15">
    <source>
        <dbReference type="ARBA" id="ARBA00051672"/>
    </source>
</evidence>
<evidence type="ECO:0000256" key="10">
    <source>
        <dbReference type="ARBA" id="ARBA00022990"/>
    </source>
</evidence>
<evidence type="ECO:0000256" key="1">
    <source>
        <dbReference type="ARBA" id="ARBA00001946"/>
    </source>
</evidence>
<keyword evidence="8 25" id="KW-0460">Magnesium</keyword>
<evidence type="ECO:0000256" key="7">
    <source>
        <dbReference type="ARBA" id="ARBA00022801"/>
    </source>
</evidence>
<dbReference type="OMA" id="AWLFCPA"/>
<comment type="catalytic activity">
    <reaction evidence="15">
        <text>(3S)-citramalyl-CoA = pyruvate + acetyl-CoA</text>
        <dbReference type="Rhea" id="RHEA:22612"/>
        <dbReference type="ChEBI" id="CHEBI:15361"/>
        <dbReference type="ChEBI" id="CHEBI:57288"/>
        <dbReference type="ChEBI" id="CHEBI:58668"/>
        <dbReference type="EC" id="4.1.3.25"/>
    </reaction>
</comment>
<keyword evidence="7" id="KW-0378">Hydrolase</keyword>
<keyword evidence="11" id="KW-0496">Mitochondrion</keyword>
<dbReference type="AlphaFoldDB" id="A0A914A6W8"/>
<dbReference type="Gene3D" id="3.20.20.60">
    <property type="entry name" value="Phosphoenolpyruvate-binding domains"/>
    <property type="match status" value="1"/>
</dbReference>
<feature type="domain" description="HpcH/HpaI aldolase/citrate lyase" evidence="26">
    <location>
        <begin position="53"/>
        <end position="283"/>
    </location>
</feature>
<organism evidence="27 28">
    <name type="scientific">Patiria miniata</name>
    <name type="common">Bat star</name>
    <name type="synonym">Asterina miniata</name>
    <dbReference type="NCBI Taxonomy" id="46514"/>
    <lineage>
        <taxon>Eukaryota</taxon>
        <taxon>Metazoa</taxon>
        <taxon>Echinodermata</taxon>
        <taxon>Eleutherozoa</taxon>
        <taxon>Asterozoa</taxon>
        <taxon>Asteroidea</taxon>
        <taxon>Valvatacea</taxon>
        <taxon>Valvatida</taxon>
        <taxon>Asterinidae</taxon>
        <taxon>Patiria</taxon>
    </lineage>
</organism>
<feature type="binding site" evidence="24">
    <location>
        <position position="115"/>
    </location>
    <ligand>
        <name>substrate</name>
    </ligand>
</feature>
<sequence length="351" mass="38801">MVTSMLNIIRRVCCRQAYHHQLSRLATASTQTRGLMAGPSMRPQEGQGVTPRRAVLYVPGSDERKLAKLSGLTVDCAVMDCEDGVAANRKDVARETIRKTLGSLHLPTVGDLAVRINAVDSGLAEDDLKEVLQAERLPDTLMIPKVESVSHLQWLADKLSAHFGPNPPSSPFKLVIFVESALGLLRLANICEEGQRLSRTTPFFTLEGVVFGSDDFCADIGATRTPEATELLYARQKVVTIAKAYRLQAIDLVHIDYKDLDSLEKQSLEGARMGFTGKQVIHPNQIPIVQKAFSPSPERMEWAKALIEAFEEHQHSGKGAFTFRDSMIDMPLVLQARNILKMADVTKDKPQ</sequence>
<dbReference type="PANTHER" id="PTHR11105:SF0">
    <property type="entry name" value="CITRAMALYL-COA LYASE, MITOCHONDRIAL"/>
    <property type="match status" value="1"/>
</dbReference>
<evidence type="ECO:0000256" key="8">
    <source>
        <dbReference type="ARBA" id="ARBA00022842"/>
    </source>
</evidence>
<dbReference type="FunFam" id="3.20.20.60:FF:000014">
    <property type="entry name" value="Citrate lyase subunit beta-like protein"/>
    <property type="match status" value="1"/>
</dbReference>
<feature type="binding site" evidence="25">
    <location>
        <position position="215"/>
    </location>
    <ligand>
        <name>Mg(2+)</name>
        <dbReference type="ChEBI" id="CHEBI:18420"/>
    </ligand>
</feature>
<evidence type="ECO:0000256" key="5">
    <source>
        <dbReference type="ARBA" id="ARBA00022679"/>
    </source>
</evidence>
<dbReference type="EC" id="2.3.3.9" evidence="4"/>
<evidence type="ECO:0000256" key="22">
    <source>
        <dbReference type="ARBA" id="ARBA00076788"/>
    </source>
</evidence>
<dbReference type="GO" id="GO:0004474">
    <property type="term" value="F:malate synthase activity"/>
    <property type="evidence" value="ECO:0007669"/>
    <property type="project" value="UniProtKB-EC"/>
</dbReference>
<dbReference type="InterPro" id="IPR005000">
    <property type="entry name" value="Aldolase/citrate-lyase_domain"/>
</dbReference>
<dbReference type="CTD" id="171425"/>
<evidence type="ECO:0000256" key="13">
    <source>
        <dbReference type="ARBA" id="ARBA00047918"/>
    </source>
</evidence>
<comment type="function">
    <text evidence="16">Mitochondrial citramalyl-CoA lyase indirectly involved in the vitamin B12 metabolism. Converts citramalyl-CoA into acetyl-CoA and pyruvate in the C5-dicarboxylate catabolism pathway. The C5-dicarboxylate catabolism pathway is required to detoxify itaconate, a vitamin B12-poisoning metabolite. Also acts as a malate synthase in vitro, converting glyoxylate and acetyl-CoA to malate. Also displays malyl-CoA thioesterase activity. Also acts as a beta-methylmalate synthase in vitro, by mediating conversion of glyoxylate and propionyl-CoA to beta-methylmalate. Also has very weak citramalate synthase activity in vitro.</text>
</comment>
<keyword evidence="10" id="KW-0007">Acetylation</keyword>
<evidence type="ECO:0000256" key="25">
    <source>
        <dbReference type="PIRSR" id="PIRSR015582-2"/>
    </source>
</evidence>
<accession>A0A914A6W8</accession>
<evidence type="ECO:0000256" key="9">
    <source>
        <dbReference type="ARBA" id="ARBA00022946"/>
    </source>
</evidence>
<dbReference type="EC" id="3.1.2.30" evidence="18"/>
<evidence type="ECO:0000256" key="11">
    <source>
        <dbReference type="ARBA" id="ARBA00023128"/>
    </source>
</evidence>
<evidence type="ECO:0000259" key="26">
    <source>
        <dbReference type="Pfam" id="PF03328"/>
    </source>
</evidence>
<protein>
    <recommendedName>
        <fullName evidence="20">Citramalyl-CoA lyase, mitochondrial</fullName>
        <ecNumber evidence="4">2.3.3.9</ecNumber>
        <ecNumber evidence="18">3.1.2.30</ecNumber>
        <ecNumber evidence="19">4.1.3.25</ecNumber>
    </recommendedName>
    <alternativeName>
        <fullName evidence="22">(3S)-malyl-CoA thioesterase</fullName>
    </alternativeName>
    <alternativeName>
        <fullName evidence="23">Beta-methylmalate synthase</fullName>
    </alternativeName>
    <alternativeName>
        <fullName evidence="21">Malate synthase</fullName>
    </alternativeName>
</protein>
<dbReference type="InterPro" id="IPR011206">
    <property type="entry name" value="Citrate_lyase_beta/mcl1/mcl2"/>
</dbReference>
<dbReference type="OrthoDB" id="1773at2759"/>
<evidence type="ECO:0000256" key="4">
    <source>
        <dbReference type="ARBA" id="ARBA00012636"/>
    </source>
</evidence>
<dbReference type="InterPro" id="IPR040442">
    <property type="entry name" value="Pyrv_kinase-like_dom_sf"/>
</dbReference>
<dbReference type="GO" id="GO:0047777">
    <property type="term" value="F:(S)-citramalyl-CoA lyase activity"/>
    <property type="evidence" value="ECO:0007669"/>
    <property type="project" value="UniProtKB-EC"/>
</dbReference>
<evidence type="ECO:0000256" key="16">
    <source>
        <dbReference type="ARBA" id="ARBA00055540"/>
    </source>
</evidence>
<comment type="catalytic activity">
    <reaction evidence="13">
        <text>glyoxylate + acetyl-CoA + H2O = (S)-malate + CoA + H(+)</text>
        <dbReference type="Rhea" id="RHEA:18181"/>
        <dbReference type="ChEBI" id="CHEBI:15377"/>
        <dbReference type="ChEBI" id="CHEBI:15378"/>
        <dbReference type="ChEBI" id="CHEBI:15589"/>
        <dbReference type="ChEBI" id="CHEBI:36655"/>
        <dbReference type="ChEBI" id="CHEBI:57287"/>
        <dbReference type="ChEBI" id="CHEBI:57288"/>
        <dbReference type="EC" id="2.3.3.9"/>
    </reaction>
</comment>
<keyword evidence="9" id="KW-0809">Transit peptide</keyword>
<comment type="similarity">
    <text evidence="17">Belongs to the HpcH/HpaI aldolase family. Citrate lyase beta subunit-like subfamily.</text>
</comment>
<dbReference type="GeneID" id="119730369"/>
<evidence type="ECO:0000256" key="23">
    <source>
        <dbReference type="ARBA" id="ARBA00083020"/>
    </source>
</evidence>
<dbReference type="SUPFAM" id="SSF51621">
    <property type="entry name" value="Phosphoenolpyruvate/pyruvate domain"/>
    <property type="match status" value="1"/>
</dbReference>
<evidence type="ECO:0000256" key="21">
    <source>
        <dbReference type="ARBA" id="ARBA00076231"/>
    </source>
</evidence>
<feature type="binding site" evidence="25">
    <location>
        <position position="179"/>
    </location>
    <ligand>
        <name>Mg(2+)</name>
        <dbReference type="ChEBI" id="CHEBI:18420"/>
    </ligand>
</feature>
<evidence type="ECO:0000256" key="12">
    <source>
        <dbReference type="ARBA" id="ARBA00023239"/>
    </source>
</evidence>
<dbReference type="InterPro" id="IPR015813">
    <property type="entry name" value="Pyrv/PenolPyrv_kinase-like_dom"/>
</dbReference>
<dbReference type="PIRSF" id="PIRSF015582">
    <property type="entry name" value="Cit_lyase_B"/>
    <property type="match status" value="1"/>
</dbReference>
<evidence type="ECO:0000256" key="14">
    <source>
        <dbReference type="ARBA" id="ARBA00051623"/>
    </source>
</evidence>
<evidence type="ECO:0000313" key="28">
    <source>
        <dbReference type="Proteomes" id="UP000887568"/>
    </source>
</evidence>
<dbReference type="PANTHER" id="PTHR11105">
    <property type="entry name" value="CITRATE LYASE SUBUNIT BETA-RELATED"/>
    <property type="match status" value="1"/>
</dbReference>
<name>A0A914A6W8_PATMI</name>
<dbReference type="EC" id="4.1.3.25" evidence="19"/>
<reference evidence="27" key="1">
    <citation type="submission" date="2022-11" db="UniProtKB">
        <authorList>
            <consortium name="EnsemblMetazoa"/>
        </authorList>
    </citation>
    <scope>IDENTIFICATION</scope>
</reference>
<keyword evidence="28" id="KW-1185">Reference proteome</keyword>
<dbReference type="EnsemblMetazoa" id="XM_038203233.1">
    <property type="protein sequence ID" value="XP_038059161.1"/>
    <property type="gene ID" value="LOC119730369"/>
</dbReference>
<proteinExistence type="inferred from homology"/>
<evidence type="ECO:0000256" key="6">
    <source>
        <dbReference type="ARBA" id="ARBA00022723"/>
    </source>
</evidence>
<evidence type="ECO:0000256" key="3">
    <source>
        <dbReference type="ARBA" id="ARBA00011233"/>
    </source>
</evidence>
<evidence type="ECO:0000313" key="27">
    <source>
        <dbReference type="EnsemblMetazoa" id="XP_038059161.1"/>
    </source>
</evidence>
<dbReference type="GO" id="GO:0106064">
    <property type="term" value="P:regulation of cobalamin metabolic process"/>
    <property type="evidence" value="ECO:0007669"/>
    <property type="project" value="TreeGrafter"/>
</dbReference>
<evidence type="ECO:0000256" key="19">
    <source>
        <dbReference type="ARBA" id="ARBA00066840"/>
    </source>
</evidence>